<dbReference type="EMBL" id="BAAAPB010000001">
    <property type="protein sequence ID" value="GAA1953034.1"/>
    <property type="molecule type" value="Genomic_DNA"/>
</dbReference>
<gene>
    <name evidence="1" type="ORF">GCM10009798_10280</name>
</gene>
<reference evidence="1 2" key="1">
    <citation type="journal article" date="2019" name="Int. J. Syst. Evol. Microbiol.">
        <title>The Global Catalogue of Microorganisms (GCM) 10K type strain sequencing project: providing services to taxonomists for standard genome sequencing and annotation.</title>
        <authorList>
            <consortium name="The Broad Institute Genomics Platform"/>
            <consortium name="The Broad Institute Genome Sequencing Center for Infectious Disease"/>
            <person name="Wu L."/>
            <person name="Ma J."/>
        </authorList>
    </citation>
    <scope>NUCLEOTIDE SEQUENCE [LARGE SCALE GENOMIC DNA]</scope>
    <source>
        <strain evidence="1 2">JCM 15309</strain>
    </source>
</reference>
<evidence type="ECO:0000313" key="1">
    <source>
        <dbReference type="EMBL" id="GAA1953034.1"/>
    </source>
</evidence>
<name>A0ABN2QKX6_9ACTN</name>
<evidence type="ECO:0000313" key="2">
    <source>
        <dbReference type="Proteomes" id="UP001500571"/>
    </source>
</evidence>
<proteinExistence type="predicted"/>
<protein>
    <submittedName>
        <fullName evidence="1">Uncharacterized protein</fullName>
    </submittedName>
</protein>
<organism evidence="1 2">
    <name type="scientific">Nocardioides panacihumi</name>
    <dbReference type="NCBI Taxonomy" id="400774"/>
    <lineage>
        <taxon>Bacteria</taxon>
        <taxon>Bacillati</taxon>
        <taxon>Actinomycetota</taxon>
        <taxon>Actinomycetes</taxon>
        <taxon>Propionibacteriales</taxon>
        <taxon>Nocardioidaceae</taxon>
        <taxon>Nocardioides</taxon>
    </lineage>
</organism>
<accession>A0ABN2QKX6</accession>
<sequence>MSEIEAAAYELRRLLAALIGTSEPPPGVVRPMLGGVVIAAALVGVEVARHLW</sequence>
<dbReference type="Proteomes" id="UP001500571">
    <property type="component" value="Unassembled WGS sequence"/>
</dbReference>
<keyword evidence="2" id="KW-1185">Reference proteome</keyword>
<dbReference type="RefSeq" id="WP_344043085.1">
    <property type="nucleotide sequence ID" value="NZ_BAAAPB010000001.1"/>
</dbReference>
<comment type="caution">
    <text evidence="1">The sequence shown here is derived from an EMBL/GenBank/DDBJ whole genome shotgun (WGS) entry which is preliminary data.</text>
</comment>